<keyword evidence="1" id="KW-0056">Arginine metabolism</keyword>
<dbReference type="NCBIfam" id="TIGR03243">
    <property type="entry name" value="arg_catab_AOST"/>
    <property type="match status" value="1"/>
</dbReference>
<gene>
    <name evidence="4" type="ORF">C1O66_06445</name>
</gene>
<organism evidence="4 5">
    <name type="scientific">Kinneretia aquatilis</name>
    <dbReference type="NCBI Taxonomy" id="2070761"/>
    <lineage>
        <taxon>Bacteria</taxon>
        <taxon>Pseudomonadati</taxon>
        <taxon>Pseudomonadota</taxon>
        <taxon>Betaproteobacteria</taxon>
        <taxon>Burkholderiales</taxon>
        <taxon>Sphaerotilaceae</taxon>
        <taxon>Roseateles</taxon>
    </lineage>
</organism>
<keyword evidence="3" id="KW-0012">Acyltransferase</keyword>
<dbReference type="Proteomes" id="UP000235916">
    <property type="component" value="Unassembled WGS sequence"/>
</dbReference>
<proteinExistence type="predicted"/>
<dbReference type="AlphaFoldDB" id="A0A2N8KUR7"/>
<dbReference type="InterPro" id="IPR007041">
    <property type="entry name" value="Arg_succinylTrfase_AstA/AruG"/>
</dbReference>
<protein>
    <submittedName>
        <fullName evidence="4">Arginine N-succinyltransferase</fullName>
    </submittedName>
</protein>
<sequence length="358" mass="39308">MNLIEPHDPRALVLRPVALPDLAALERIAAASEHGISSLPHDREQLRQRIAHSIESFASADDASGEERYLFVLEDLARGEVVGCSGIAASAGFHDRFYSYRNEFVVHASAALGESHRLHTLHLCHDLTGYTLLTSFYIDPAYAEGPAPQLLSRARLLFILRHLERFNDRIAAESPGLADEAGQSPFWDAVGRRFFDMDYPQAEVVTGGRSKSFIADLMPQSPIYVPLLPEAAQFAIGQLHPVGELPFSILQDEGFDADSYIDIFDGGPTVEASLHLLRSVRQARELSVRADAMALGQPVWHLAVHNARPGFRAVLAELPPAAQALAPGHEAVQRLGLSEGQSLWVTPLQPETQERSRP</sequence>
<evidence type="ECO:0000256" key="2">
    <source>
        <dbReference type="ARBA" id="ARBA00022679"/>
    </source>
</evidence>
<reference evidence="4 5" key="1">
    <citation type="submission" date="2018-01" db="EMBL/GenBank/DDBJ databases">
        <title>Draft genome sequence of Paucibacter aquatile CR182 isolated from freshwater of the Nakdong River.</title>
        <authorList>
            <person name="Choi A."/>
            <person name="Chung E.J."/>
        </authorList>
    </citation>
    <scope>NUCLEOTIDE SEQUENCE [LARGE SCALE GENOMIC DNA]</scope>
    <source>
        <strain evidence="4 5">CR182</strain>
    </source>
</reference>
<evidence type="ECO:0000313" key="4">
    <source>
        <dbReference type="EMBL" id="PND37209.1"/>
    </source>
</evidence>
<evidence type="ECO:0000256" key="1">
    <source>
        <dbReference type="ARBA" id="ARBA00022503"/>
    </source>
</evidence>
<name>A0A2N8KUR7_9BURK</name>
<accession>A0A2N8KUR7</accession>
<dbReference type="PANTHER" id="PTHR30420">
    <property type="entry name" value="N-SUCCINYLARGININE DIHYDROLASE"/>
    <property type="match status" value="1"/>
</dbReference>
<dbReference type="RefSeq" id="WP_102767126.1">
    <property type="nucleotide sequence ID" value="NZ_POSP01000003.1"/>
</dbReference>
<dbReference type="EMBL" id="POSP01000003">
    <property type="protein sequence ID" value="PND37209.1"/>
    <property type="molecule type" value="Genomic_DNA"/>
</dbReference>
<dbReference type="GO" id="GO:0006527">
    <property type="term" value="P:L-arginine catabolic process"/>
    <property type="evidence" value="ECO:0007669"/>
    <property type="project" value="InterPro"/>
</dbReference>
<keyword evidence="5" id="KW-1185">Reference proteome</keyword>
<evidence type="ECO:0000313" key="5">
    <source>
        <dbReference type="Proteomes" id="UP000235916"/>
    </source>
</evidence>
<dbReference type="Pfam" id="PF04958">
    <property type="entry name" value="AstA"/>
    <property type="match status" value="1"/>
</dbReference>
<dbReference type="SUPFAM" id="SSF55729">
    <property type="entry name" value="Acyl-CoA N-acyltransferases (Nat)"/>
    <property type="match status" value="1"/>
</dbReference>
<dbReference type="InterPro" id="IPR016181">
    <property type="entry name" value="Acyl_CoA_acyltransferase"/>
</dbReference>
<dbReference type="OrthoDB" id="21121at2"/>
<dbReference type="PANTHER" id="PTHR30420:SF1">
    <property type="entry name" value="ARGININE N-SUCCINYLTRANSFERASE"/>
    <property type="match status" value="1"/>
</dbReference>
<keyword evidence="2 4" id="KW-0808">Transferase</keyword>
<dbReference type="GO" id="GO:0008791">
    <property type="term" value="F:arginine N-succinyltransferase activity"/>
    <property type="evidence" value="ECO:0007669"/>
    <property type="project" value="InterPro"/>
</dbReference>
<comment type="caution">
    <text evidence="4">The sequence shown here is derived from an EMBL/GenBank/DDBJ whole genome shotgun (WGS) entry which is preliminary data.</text>
</comment>
<evidence type="ECO:0000256" key="3">
    <source>
        <dbReference type="ARBA" id="ARBA00023315"/>
    </source>
</evidence>